<keyword evidence="3 8" id="KW-0132">Cell division</keyword>
<comment type="function">
    <text evidence="8">Cell division protein that may be involved in stabilizing or promoting the assembly of the division complex.</text>
</comment>
<keyword evidence="2 8" id="KW-1003">Cell membrane</keyword>
<comment type="similarity">
    <text evidence="8">Belongs to the FtsQ/DivIB family. DivIB subfamily.</text>
</comment>
<dbReference type="InterPro" id="IPR026580">
    <property type="entry name" value="DivIB"/>
</dbReference>
<dbReference type="InterPro" id="IPR034746">
    <property type="entry name" value="POTRA"/>
</dbReference>
<dbReference type="Pfam" id="PF08478">
    <property type="entry name" value="POTRA_1"/>
    <property type="match status" value="1"/>
</dbReference>
<evidence type="ECO:0000256" key="1">
    <source>
        <dbReference type="ARBA" id="ARBA00004370"/>
    </source>
</evidence>
<feature type="region of interest" description="Disordered" evidence="9">
    <location>
        <begin position="24"/>
        <end position="48"/>
    </location>
</feature>
<dbReference type="HAMAP" id="MF_00912">
    <property type="entry name" value="DivIB"/>
    <property type="match status" value="1"/>
</dbReference>
<keyword evidence="4 8" id="KW-0812">Transmembrane</keyword>
<evidence type="ECO:0000256" key="9">
    <source>
        <dbReference type="SAM" id="MobiDB-lite"/>
    </source>
</evidence>
<keyword evidence="6 8" id="KW-0472">Membrane</keyword>
<evidence type="ECO:0000256" key="7">
    <source>
        <dbReference type="ARBA" id="ARBA00023306"/>
    </source>
</evidence>
<reference evidence="12" key="1">
    <citation type="submission" date="2023-06" db="EMBL/GenBank/DDBJ databases">
        <title>Identification and characterization of horizontal gene transfer across gut microbiota members of farm animals based on homology search.</title>
        <authorList>
            <person name="Zeman M."/>
            <person name="Kubasova T."/>
            <person name="Jahodarova E."/>
            <person name="Nykrynova M."/>
            <person name="Rychlik I."/>
        </authorList>
    </citation>
    <scope>NUCLEOTIDE SEQUENCE [LARGE SCALE GENOMIC DNA]</scope>
    <source>
        <strain evidence="12">161_Gplus</strain>
    </source>
</reference>
<name>A0ABT7UZ09_9LACO</name>
<reference evidence="11 12" key="2">
    <citation type="submission" date="2023-06" db="EMBL/GenBank/DDBJ databases">
        <authorList>
            <person name="Zeman M."/>
            <person name="Kubasova T."/>
            <person name="Jahodarova E."/>
            <person name="Nykrynova M."/>
            <person name="Rychlik I."/>
        </authorList>
    </citation>
    <scope>NUCLEOTIDE SEQUENCE [LARGE SCALE GENOMIC DNA]</scope>
    <source>
        <strain evidence="11 12">161_Gplus</strain>
    </source>
</reference>
<dbReference type="Pfam" id="PF03799">
    <property type="entry name" value="FtsQ_DivIB_C"/>
    <property type="match status" value="1"/>
</dbReference>
<evidence type="ECO:0000313" key="11">
    <source>
        <dbReference type="EMBL" id="MDM8266939.1"/>
    </source>
</evidence>
<dbReference type="RefSeq" id="WP_289586362.1">
    <property type="nucleotide sequence ID" value="NZ_JAUDDW010000028.1"/>
</dbReference>
<proteinExistence type="inferred from homology"/>
<dbReference type="PROSITE" id="PS51779">
    <property type="entry name" value="POTRA"/>
    <property type="match status" value="1"/>
</dbReference>
<dbReference type="PANTHER" id="PTHR37820">
    <property type="entry name" value="CELL DIVISION PROTEIN DIVIB"/>
    <property type="match status" value="1"/>
</dbReference>
<protein>
    <recommendedName>
        <fullName evidence="8">Cell division protein DivIB</fullName>
    </recommendedName>
</protein>
<evidence type="ECO:0000256" key="2">
    <source>
        <dbReference type="ARBA" id="ARBA00022475"/>
    </source>
</evidence>
<evidence type="ECO:0000256" key="8">
    <source>
        <dbReference type="HAMAP-Rule" id="MF_00912"/>
    </source>
</evidence>
<feature type="domain" description="POTRA" evidence="10">
    <location>
        <begin position="81"/>
        <end position="154"/>
    </location>
</feature>
<dbReference type="InterPro" id="IPR050487">
    <property type="entry name" value="FtsQ_DivIB"/>
</dbReference>
<evidence type="ECO:0000256" key="5">
    <source>
        <dbReference type="ARBA" id="ARBA00022989"/>
    </source>
</evidence>
<feature type="compositionally biased region" description="Basic residues" evidence="9">
    <location>
        <begin position="35"/>
        <end position="48"/>
    </location>
</feature>
<organism evidence="11 12">
    <name type="scientific">Limosilactobacillus pontis</name>
    <dbReference type="NCBI Taxonomy" id="35787"/>
    <lineage>
        <taxon>Bacteria</taxon>
        <taxon>Bacillati</taxon>
        <taxon>Bacillota</taxon>
        <taxon>Bacilli</taxon>
        <taxon>Lactobacillales</taxon>
        <taxon>Lactobacillaceae</taxon>
        <taxon>Limosilactobacillus</taxon>
    </lineage>
</organism>
<dbReference type="Proteomes" id="UP001529343">
    <property type="component" value="Unassembled WGS sequence"/>
</dbReference>
<evidence type="ECO:0000259" key="10">
    <source>
        <dbReference type="PROSITE" id="PS51779"/>
    </source>
</evidence>
<keyword evidence="5 8" id="KW-1133">Transmembrane helix</keyword>
<accession>A0ABT7UZ09</accession>
<keyword evidence="12" id="KW-1185">Reference proteome</keyword>
<gene>
    <name evidence="8" type="primary">divIB</name>
    <name evidence="11" type="ORF">QUW44_07200</name>
</gene>
<dbReference type="InterPro" id="IPR013685">
    <property type="entry name" value="POTRA_FtsQ_type"/>
</dbReference>
<sequence>MTRDHYVSEHQRYAKRLAELEERSRQAHQQAQQKQTKRPIGKKLPRMRHHHYRKNGERVFKLVLLFGLVLLLMLYVISPLSKLQSVTVNGNKELTAEKVERAVRVYPGRFIWGVYFTRQQLCKEARVAQPRITSAKIKVTGPRSMRVMVRENPLIGTATLGKHEYAVLADGHLQETTAKDSGTDYRQFTGHRSDLKLVVRQIGKLKPAIRTGISAVVYQPTKQMPDRIVLYMRDGNTVLANKATVGEKMAYYPGIAANMKKNGVVDLQVGAFSYDYGSKDK</sequence>
<dbReference type="GO" id="GO:0051301">
    <property type="term" value="P:cell division"/>
    <property type="evidence" value="ECO:0007669"/>
    <property type="project" value="UniProtKB-KW"/>
</dbReference>
<dbReference type="Gene3D" id="3.40.50.10960">
    <property type="match status" value="1"/>
</dbReference>
<evidence type="ECO:0000256" key="6">
    <source>
        <dbReference type="ARBA" id="ARBA00023136"/>
    </source>
</evidence>
<dbReference type="EMBL" id="JAUDDW010000028">
    <property type="protein sequence ID" value="MDM8266939.1"/>
    <property type="molecule type" value="Genomic_DNA"/>
</dbReference>
<dbReference type="InterPro" id="IPR005548">
    <property type="entry name" value="Cell_div_FtsQ/DivIB_C"/>
</dbReference>
<evidence type="ECO:0000313" key="12">
    <source>
        <dbReference type="Proteomes" id="UP001529343"/>
    </source>
</evidence>
<dbReference type="PANTHER" id="PTHR37820:SF1">
    <property type="entry name" value="CELL DIVISION PROTEIN FTSQ"/>
    <property type="match status" value="1"/>
</dbReference>
<comment type="caution">
    <text evidence="11">The sequence shown here is derived from an EMBL/GenBank/DDBJ whole genome shotgun (WGS) entry which is preliminary data.</text>
</comment>
<keyword evidence="7 8" id="KW-0131">Cell cycle</keyword>
<feature type="transmembrane region" description="Helical" evidence="8">
    <location>
        <begin position="59"/>
        <end position="77"/>
    </location>
</feature>
<evidence type="ECO:0000256" key="4">
    <source>
        <dbReference type="ARBA" id="ARBA00022692"/>
    </source>
</evidence>
<comment type="subcellular location">
    <subcellularLocation>
        <location evidence="8">Cell membrane</location>
        <topology evidence="8">Single-pass type II membrane protein</topology>
    </subcellularLocation>
    <subcellularLocation>
        <location evidence="1">Membrane</location>
    </subcellularLocation>
    <text evidence="8">Localizes to the division septum.</text>
</comment>
<evidence type="ECO:0000256" key="3">
    <source>
        <dbReference type="ARBA" id="ARBA00022618"/>
    </source>
</evidence>